<feature type="transmembrane region" description="Helical" evidence="6">
    <location>
        <begin position="394"/>
        <end position="415"/>
    </location>
</feature>
<comment type="similarity">
    <text evidence="2">Belongs to the major facilitator superfamily. Proton-dependent oligopeptide transporter (POT/PTR) (TC 2.A.17) family.</text>
</comment>
<keyword evidence="8" id="KW-1185">Reference proteome</keyword>
<proteinExistence type="inferred from homology"/>
<comment type="subcellular location">
    <subcellularLocation>
        <location evidence="1">Membrane</location>
        <topology evidence="1">Multi-pass membrane protein</topology>
    </subcellularLocation>
</comment>
<evidence type="ECO:0008006" key="9">
    <source>
        <dbReference type="Google" id="ProtNLM"/>
    </source>
</evidence>
<evidence type="ECO:0000256" key="1">
    <source>
        <dbReference type="ARBA" id="ARBA00004141"/>
    </source>
</evidence>
<dbReference type="FunFam" id="1.20.1250.20:FF:000410">
    <property type="entry name" value="POT family protein"/>
    <property type="match status" value="1"/>
</dbReference>
<keyword evidence="3 6" id="KW-0812">Transmembrane</keyword>
<evidence type="ECO:0000256" key="2">
    <source>
        <dbReference type="ARBA" id="ARBA00005982"/>
    </source>
</evidence>
<dbReference type="Gene3D" id="1.20.1250.20">
    <property type="entry name" value="MFS general substrate transporter like domains"/>
    <property type="match status" value="1"/>
</dbReference>
<feature type="transmembrane region" description="Helical" evidence="6">
    <location>
        <begin position="244"/>
        <end position="264"/>
    </location>
</feature>
<feature type="transmembrane region" description="Helical" evidence="6">
    <location>
        <begin position="523"/>
        <end position="542"/>
    </location>
</feature>
<evidence type="ECO:0000256" key="3">
    <source>
        <dbReference type="ARBA" id="ARBA00022692"/>
    </source>
</evidence>
<dbReference type="Pfam" id="PF00854">
    <property type="entry name" value="PTR2"/>
    <property type="match status" value="1"/>
</dbReference>
<dbReference type="InterPro" id="IPR000109">
    <property type="entry name" value="POT_fam"/>
</dbReference>
<dbReference type="AlphaFoldDB" id="A0AAV5LDQ1"/>
<feature type="transmembrane region" description="Helical" evidence="6">
    <location>
        <begin position="110"/>
        <end position="130"/>
    </location>
</feature>
<dbReference type="PANTHER" id="PTHR11654">
    <property type="entry name" value="OLIGOPEPTIDE TRANSPORTER-RELATED"/>
    <property type="match status" value="1"/>
</dbReference>
<feature type="transmembrane region" description="Helical" evidence="6">
    <location>
        <begin position="203"/>
        <end position="223"/>
    </location>
</feature>
<evidence type="ECO:0000256" key="6">
    <source>
        <dbReference type="SAM" id="Phobius"/>
    </source>
</evidence>
<organism evidence="7 8">
    <name type="scientific">Rubroshorea leprosula</name>
    <dbReference type="NCBI Taxonomy" id="152421"/>
    <lineage>
        <taxon>Eukaryota</taxon>
        <taxon>Viridiplantae</taxon>
        <taxon>Streptophyta</taxon>
        <taxon>Embryophyta</taxon>
        <taxon>Tracheophyta</taxon>
        <taxon>Spermatophyta</taxon>
        <taxon>Magnoliopsida</taxon>
        <taxon>eudicotyledons</taxon>
        <taxon>Gunneridae</taxon>
        <taxon>Pentapetalae</taxon>
        <taxon>rosids</taxon>
        <taxon>malvids</taxon>
        <taxon>Malvales</taxon>
        <taxon>Dipterocarpaceae</taxon>
        <taxon>Rubroshorea</taxon>
    </lineage>
</organism>
<gene>
    <name evidence="7" type="ORF">SLEP1_g43510</name>
</gene>
<feature type="transmembrane region" description="Helical" evidence="6">
    <location>
        <begin position="82"/>
        <end position="104"/>
    </location>
</feature>
<name>A0AAV5LDQ1_9ROSI</name>
<dbReference type="SUPFAM" id="SSF103473">
    <property type="entry name" value="MFS general substrate transporter"/>
    <property type="match status" value="1"/>
</dbReference>
<feature type="transmembrane region" description="Helical" evidence="6">
    <location>
        <begin position="354"/>
        <end position="374"/>
    </location>
</feature>
<comment type="caution">
    <text evidence="7">The sequence shown here is derived from an EMBL/GenBank/DDBJ whole genome shotgun (WGS) entry which is preliminary data.</text>
</comment>
<reference evidence="7 8" key="1">
    <citation type="journal article" date="2021" name="Commun. Biol.">
        <title>The genome of Shorea leprosula (Dipterocarpaceae) highlights the ecological relevance of drought in aseasonal tropical rainforests.</title>
        <authorList>
            <person name="Ng K.K.S."/>
            <person name="Kobayashi M.J."/>
            <person name="Fawcett J.A."/>
            <person name="Hatakeyama M."/>
            <person name="Paape T."/>
            <person name="Ng C.H."/>
            <person name="Ang C.C."/>
            <person name="Tnah L.H."/>
            <person name="Lee C.T."/>
            <person name="Nishiyama T."/>
            <person name="Sese J."/>
            <person name="O'Brien M.J."/>
            <person name="Copetti D."/>
            <person name="Mohd Noor M.I."/>
            <person name="Ong R.C."/>
            <person name="Putra M."/>
            <person name="Sireger I.Z."/>
            <person name="Indrioko S."/>
            <person name="Kosugi Y."/>
            <person name="Izuno A."/>
            <person name="Isagi Y."/>
            <person name="Lee S.L."/>
            <person name="Shimizu K.K."/>
        </authorList>
    </citation>
    <scope>NUCLEOTIDE SEQUENCE [LARGE SCALE GENOMIC DNA]</scope>
    <source>
        <strain evidence="7">214</strain>
    </source>
</reference>
<keyword evidence="4 6" id="KW-1133">Transmembrane helix</keyword>
<protein>
    <recommendedName>
        <fullName evidence="9">Protein NRT1/ PTR FAMILY 5.10-like</fullName>
    </recommendedName>
</protein>
<dbReference type="GO" id="GO:0016020">
    <property type="term" value="C:membrane"/>
    <property type="evidence" value="ECO:0007669"/>
    <property type="project" value="UniProtKB-SubCell"/>
</dbReference>
<keyword evidence="5 6" id="KW-0472">Membrane</keyword>
<evidence type="ECO:0000313" key="7">
    <source>
        <dbReference type="EMBL" id="GKV35208.1"/>
    </source>
</evidence>
<sequence length="581" mass="64419">MAIIFPSVHGAEAPLLDDTVDGSVDFEGRPVHRSSSGVWRSAAFIIAVEVTERSAFHGVGTNLITYLTGPLGQSTATAADNVNAWTGTAALLPLLGAFVVDAYLGRYHTIIVASLVYILGLGMVIMSAILTSLGSSGCQNANIVATRSSPQVLAFGADQFDGQHIKERMIAKSSFFNWWYFGISIGSLLSILIIVYIEDYISWALGFGIVFILMAVGLVIFLLGRKTYRYGVKENDKNPFARSIGMVFVAAVRNWHFTTSSVIVTNEGEVHQTPLQHSSDQFRFLNKALHAPDCSGEARKQCSIKDVEDAKALLRLIPIWATCLVYAIVFAQASTFFTKQGVTMDRTISHGFKIPAASLQFFTSIAVTLFIPFYDSVFVPTARALTRKPSGITILQRIGTGIFLSAISMVVAALVEMKRLKTAQEYRLVDKPNTTVPMNVRWLVPQYLLFDVADVFTVVGMQEFFNDQVQHELRSMRLSFYLSVIGVGSILSSLIVSTIDKLSSADGGDSWFSSNIKRAHLHYFYWLLGGLSMVGLTAFVHFSRSFVYDKGWQLHLLIRFLHAFSWQCQINCKYQQEEYLN</sequence>
<feature type="transmembrane region" description="Helical" evidence="6">
    <location>
        <begin position="313"/>
        <end position="333"/>
    </location>
</feature>
<dbReference type="Proteomes" id="UP001054252">
    <property type="component" value="Unassembled WGS sequence"/>
</dbReference>
<dbReference type="EMBL" id="BPVZ01000109">
    <property type="protein sequence ID" value="GKV35208.1"/>
    <property type="molecule type" value="Genomic_DNA"/>
</dbReference>
<feature type="transmembrane region" description="Helical" evidence="6">
    <location>
        <begin position="478"/>
        <end position="499"/>
    </location>
</feature>
<accession>A0AAV5LDQ1</accession>
<dbReference type="GO" id="GO:0022857">
    <property type="term" value="F:transmembrane transporter activity"/>
    <property type="evidence" value="ECO:0007669"/>
    <property type="project" value="InterPro"/>
</dbReference>
<dbReference type="InterPro" id="IPR036259">
    <property type="entry name" value="MFS_trans_sf"/>
</dbReference>
<evidence type="ECO:0000256" key="4">
    <source>
        <dbReference type="ARBA" id="ARBA00022989"/>
    </source>
</evidence>
<feature type="transmembrane region" description="Helical" evidence="6">
    <location>
        <begin position="178"/>
        <end position="197"/>
    </location>
</feature>
<evidence type="ECO:0000313" key="8">
    <source>
        <dbReference type="Proteomes" id="UP001054252"/>
    </source>
</evidence>
<evidence type="ECO:0000256" key="5">
    <source>
        <dbReference type="ARBA" id="ARBA00023136"/>
    </source>
</evidence>